<dbReference type="SUPFAM" id="SSF81301">
    <property type="entry name" value="Nucleotidyltransferase"/>
    <property type="match status" value="1"/>
</dbReference>
<name>A0A9N9IXN2_9GLOM</name>
<dbReference type="InterPro" id="IPR043519">
    <property type="entry name" value="NT_sf"/>
</dbReference>
<organism evidence="4 5">
    <name type="scientific">Racocetra fulgida</name>
    <dbReference type="NCBI Taxonomy" id="60492"/>
    <lineage>
        <taxon>Eukaryota</taxon>
        <taxon>Fungi</taxon>
        <taxon>Fungi incertae sedis</taxon>
        <taxon>Mucoromycota</taxon>
        <taxon>Glomeromycotina</taxon>
        <taxon>Glomeromycetes</taxon>
        <taxon>Diversisporales</taxon>
        <taxon>Gigasporaceae</taxon>
        <taxon>Racocetra</taxon>
    </lineage>
</organism>
<dbReference type="InterPro" id="IPR022312">
    <property type="entry name" value="DNA_pol_X"/>
</dbReference>
<dbReference type="PANTHER" id="PTHR11276:SF28">
    <property type="entry name" value="DNA POLYMERASE LAMBDA"/>
    <property type="match status" value="1"/>
</dbReference>
<keyword evidence="1" id="KW-0808">Transferase</keyword>
<comment type="caution">
    <text evidence="4">The sequence shown here is derived from an EMBL/GenBank/DDBJ whole genome shotgun (WGS) entry which is preliminary data.</text>
</comment>
<dbReference type="OrthoDB" id="205514at2759"/>
<dbReference type="InterPro" id="IPR037160">
    <property type="entry name" value="DNA_Pol_thumb_sf"/>
</dbReference>
<dbReference type="GO" id="GO:0006303">
    <property type="term" value="P:double-strand break repair via nonhomologous end joining"/>
    <property type="evidence" value="ECO:0007669"/>
    <property type="project" value="TreeGrafter"/>
</dbReference>
<dbReference type="Pfam" id="PF14791">
    <property type="entry name" value="DNA_pol_B_thumb"/>
    <property type="match status" value="1"/>
</dbReference>
<keyword evidence="2" id="KW-0548">Nucleotidyltransferase</keyword>
<reference evidence="4" key="1">
    <citation type="submission" date="2021-06" db="EMBL/GenBank/DDBJ databases">
        <authorList>
            <person name="Kallberg Y."/>
            <person name="Tangrot J."/>
            <person name="Rosling A."/>
        </authorList>
    </citation>
    <scope>NUCLEOTIDE SEQUENCE</scope>
    <source>
        <strain evidence="4">IN212</strain>
    </source>
</reference>
<dbReference type="GO" id="GO:0005634">
    <property type="term" value="C:nucleus"/>
    <property type="evidence" value="ECO:0007669"/>
    <property type="project" value="TreeGrafter"/>
</dbReference>
<protein>
    <submittedName>
        <fullName evidence="4">4076_t:CDS:1</fullName>
    </submittedName>
</protein>
<evidence type="ECO:0000259" key="3">
    <source>
        <dbReference type="Pfam" id="PF14791"/>
    </source>
</evidence>
<accession>A0A9N9IXN2</accession>
<evidence type="ECO:0000256" key="2">
    <source>
        <dbReference type="ARBA" id="ARBA00022695"/>
    </source>
</evidence>
<dbReference type="Proteomes" id="UP000789396">
    <property type="component" value="Unassembled WGS sequence"/>
</dbReference>
<gene>
    <name evidence="4" type="ORF">RFULGI_LOCUS13945</name>
</gene>
<feature type="domain" description="DNA polymerase beta thumb" evidence="3">
    <location>
        <begin position="12"/>
        <end position="66"/>
    </location>
</feature>
<evidence type="ECO:0000256" key="1">
    <source>
        <dbReference type="ARBA" id="ARBA00022679"/>
    </source>
</evidence>
<proteinExistence type="predicted"/>
<evidence type="ECO:0000313" key="4">
    <source>
        <dbReference type="EMBL" id="CAG8755914.1"/>
    </source>
</evidence>
<dbReference type="GO" id="GO:0003887">
    <property type="term" value="F:DNA-directed DNA polymerase activity"/>
    <property type="evidence" value="ECO:0007669"/>
    <property type="project" value="InterPro"/>
</dbReference>
<dbReference type="GO" id="GO:0003677">
    <property type="term" value="F:DNA binding"/>
    <property type="evidence" value="ECO:0007669"/>
    <property type="project" value="InterPro"/>
</dbReference>
<dbReference type="EMBL" id="CAJVPZ010038629">
    <property type="protein sequence ID" value="CAG8755914.1"/>
    <property type="molecule type" value="Genomic_DNA"/>
</dbReference>
<dbReference type="PANTHER" id="PTHR11276">
    <property type="entry name" value="DNA POLYMERASE TYPE-X FAMILY MEMBER"/>
    <property type="match status" value="1"/>
</dbReference>
<evidence type="ECO:0000313" key="5">
    <source>
        <dbReference type="Proteomes" id="UP000789396"/>
    </source>
</evidence>
<keyword evidence="5" id="KW-1185">Reference proteome</keyword>
<dbReference type="Gene3D" id="3.30.210.10">
    <property type="entry name" value="DNA polymerase, thumb domain"/>
    <property type="match status" value="1"/>
</dbReference>
<sequence>LFTVPFNELGAALLAFTGNDVFNRSMRLLARKQDISRGRDGLSFEGTLVAQRTEREIFDALGVPWR</sequence>
<feature type="non-terminal residue" evidence="4">
    <location>
        <position position="66"/>
    </location>
</feature>
<dbReference type="InterPro" id="IPR029398">
    <property type="entry name" value="PolB_thumb"/>
</dbReference>
<dbReference type="AlphaFoldDB" id="A0A9N9IXN2"/>